<evidence type="ECO:0000313" key="4">
    <source>
        <dbReference type="Proteomes" id="UP000319210"/>
    </source>
</evidence>
<evidence type="ECO:0000256" key="2">
    <source>
        <dbReference type="SAM" id="MobiDB-lite"/>
    </source>
</evidence>
<name>A0A4Y3RAM0_STRCI</name>
<dbReference type="InterPro" id="IPR029057">
    <property type="entry name" value="PRTase-like"/>
</dbReference>
<sequence>MRESWKGLRQEIAGLVLPVACAGCGRAGGVRDRLCGACGALLGSAVPWRVTPPTGRSVLPRVYAALAYTGEVRAALLAHKERGALGLAGPLGAALARAVVAALPQAGGGRAHGEERGLRPRITLVPVPSARTAVVARGHDPVRRMALAASRRLRREGMPARVAPLLRQRRPVADQAGLTAAQRRANLDGALELAPGAGVLLGTEDGAGETRGMGETRETRGAGRGGEVVLVDDVMTTGASLAEAARALGGVRAAAVLAVRCGA</sequence>
<comment type="similarity">
    <text evidence="1">Belongs to the ComF/GntX family.</text>
</comment>
<reference evidence="3 4" key="1">
    <citation type="submission" date="2019-06" db="EMBL/GenBank/DDBJ databases">
        <title>Whole genome shotgun sequence of Streptomyces cacaoi subsp. cacaoi NBRC 12748.</title>
        <authorList>
            <person name="Hosoyama A."/>
            <person name="Uohara A."/>
            <person name="Ohji S."/>
            <person name="Ichikawa N."/>
        </authorList>
    </citation>
    <scope>NUCLEOTIDE SEQUENCE [LARGE SCALE GENOMIC DNA]</scope>
    <source>
        <strain evidence="3 4">NBRC 12748</strain>
    </source>
</reference>
<dbReference type="PANTHER" id="PTHR47505">
    <property type="entry name" value="DNA UTILIZATION PROTEIN YHGH"/>
    <property type="match status" value="1"/>
</dbReference>
<comment type="caution">
    <text evidence="3">The sequence shown here is derived from an EMBL/GenBank/DDBJ whole genome shotgun (WGS) entry which is preliminary data.</text>
</comment>
<dbReference type="Gene3D" id="3.40.50.2020">
    <property type="match status" value="1"/>
</dbReference>
<dbReference type="InterPro" id="IPR051910">
    <property type="entry name" value="ComF/GntX_DNA_util-trans"/>
</dbReference>
<protein>
    <recommendedName>
        <fullName evidence="5">ComF family protein</fullName>
    </recommendedName>
</protein>
<evidence type="ECO:0000313" key="3">
    <source>
        <dbReference type="EMBL" id="GEB53733.1"/>
    </source>
</evidence>
<proteinExistence type="inferred from homology"/>
<evidence type="ECO:0000256" key="1">
    <source>
        <dbReference type="ARBA" id="ARBA00008007"/>
    </source>
</evidence>
<feature type="compositionally biased region" description="Basic and acidic residues" evidence="2">
    <location>
        <begin position="212"/>
        <end position="221"/>
    </location>
</feature>
<feature type="region of interest" description="Disordered" evidence="2">
    <location>
        <begin position="201"/>
        <end position="223"/>
    </location>
</feature>
<evidence type="ECO:0008006" key="5">
    <source>
        <dbReference type="Google" id="ProtNLM"/>
    </source>
</evidence>
<accession>A0A4Y3RAM0</accession>
<organism evidence="3 4">
    <name type="scientific">Streptomyces cacaoi</name>
    <dbReference type="NCBI Taxonomy" id="1898"/>
    <lineage>
        <taxon>Bacteria</taxon>
        <taxon>Bacillati</taxon>
        <taxon>Actinomycetota</taxon>
        <taxon>Actinomycetes</taxon>
        <taxon>Kitasatosporales</taxon>
        <taxon>Streptomycetaceae</taxon>
        <taxon>Streptomyces</taxon>
    </lineage>
</organism>
<keyword evidence="4" id="KW-1185">Reference proteome</keyword>
<dbReference type="Proteomes" id="UP000319210">
    <property type="component" value="Unassembled WGS sequence"/>
</dbReference>
<gene>
    <name evidence="3" type="ORF">SCA03_62840</name>
</gene>
<dbReference type="AlphaFoldDB" id="A0A4Y3RAM0"/>
<dbReference type="CDD" id="cd06223">
    <property type="entry name" value="PRTases_typeI"/>
    <property type="match status" value="1"/>
</dbReference>
<dbReference type="InterPro" id="IPR000836">
    <property type="entry name" value="PRTase_dom"/>
</dbReference>
<dbReference type="RefSeq" id="WP_086817585.1">
    <property type="nucleotide sequence ID" value="NZ_BJMM01000061.1"/>
</dbReference>
<dbReference type="PANTHER" id="PTHR47505:SF1">
    <property type="entry name" value="DNA UTILIZATION PROTEIN YHGH"/>
    <property type="match status" value="1"/>
</dbReference>
<dbReference type="OrthoDB" id="5244859at2"/>
<dbReference type="SUPFAM" id="SSF53271">
    <property type="entry name" value="PRTase-like"/>
    <property type="match status" value="1"/>
</dbReference>
<dbReference type="EMBL" id="BJMM01000061">
    <property type="protein sequence ID" value="GEB53733.1"/>
    <property type="molecule type" value="Genomic_DNA"/>
</dbReference>